<keyword evidence="4" id="KW-0812">Transmembrane</keyword>
<dbReference type="InterPro" id="IPR004159">
    <property type="entry name" value="Put_SAM_MeTrfase"/>
</dbReference>
<sequence>MAPPAPPPPQNQVPHTNPLRKPLIKVFLLTILCSLSYILGSYKTQNFSPSISSSTALVQDPNCLQTKNLSTQQKYPPQTLHYEPQHILSLPLHPPKTHKFSICPRNFTHYCPCQDPHRESQYSAERLLHRERHCPNDAEKLRCLVPKPQGYRRPVPWPKSRDYVWFNNVPFKRLTVSKKDQNWVRLERDRLFFPGGGTSFPMGIKGYIDRLKKIVPLKSGTIRTVLDVGCGVASFGASLMDYKILTMSIAPRDIHEAQVQFALERGVPAMLGVLSMHRLPYPSRSFDMAHCSRCLVQWTAYGKSSDGLYLLEIDRVLRPGGYWVLSGPPIGWRVSYKGWERSAQDLENEQNNLEDFARRLCWKKVREKGLFAVWQKPTNHFHCSQKLKALKSPKFCNEADPDAAWQLGFFYGIMSDKLKRVLVLLRYRKMDACITPLPKVVDIHDVSGGALEKWPKRLKSAPPRLNTAKTEGTTTWTFDKDNIQWKRRVLYYDSVLKLFGGRYRNVMDMNAGLGGFAAALSEYPVWVMNVVPVDAEVNTLGIVYERGLIGTYMNWCEAFSTYPRTYDLIHAHGLFSMYIAKCDILDILLEMHRIVRPEGAIIIRDHVDIIVKVKDLIERLRWNNKMSHSEAGPFHPEKILFVEL</sequence>
<evidence type="ECO:0000313" key="11">
    <source>
        <dbReference type="EMBL" id="KAK2990649.1"/>
    </source>
</evidence>
<keyword evidence="8 10" id="KW-0325">Glycoprotein</keyword>
<evidence type="ECO:0000256" key="6">
    <source>
        <dbReference type="ARBA" id="ARBA00022989"/>
    </source>
</evidence>
<dbReference type="EMBL" id="JAVXUO010000634">
    <property type="protein sequence ID" value="KAK2990649.1"/>
    <property type="molecule type" value="Genomic_DNA"/>
</dbReference>
<dbReference type="InterPro" id="IPR029063">
    <property type="entry name" value="SAM-dependent_MTases_sf"/>
</dbReference>
<dbReference type="PANTHER" id="PTHR10108:SF968">
    <property type="entry name" value="METHYLTRANSFERASE PMT19-RELATED"/>
    <property type="match status" value="1"/>
</dbReference>
<accession>A0AA88RIZ4</accession>
<dbReference type="GO" id="GO:0032259">
    <property type="term" value="P:methylation"/>
    <property type="evidence" value="ECO:0007669"/>
    <property type="project" value="UniProtKB-KW"/>
</dbReference>
<dbReference type="CDD" id="cd02440">
    <property type="entry name" value="AdoMet_MTases"/>
    <property type="match status" value="1"/>
</dbReference>
<dbReference type="FunFam" id="3.40.50.150:FF:000076">
    <property type="entry name" value="probable methyltransferase PMT21"/>
    <property type="match status" value="1"/>
</dbReference>
<evidence type="ECO:0000256" key="4">
    <source>
        <dbReference type="ARBA" id="ARBA00022692"/>
    </source>
</evidence>
<comment type="subcellular location">
    <subcellularLocation>
        <location evidence="9">Endomembrane system</location>
        <topology evidence="9">Single-pass type II membrane protein</topology>
    </subcellularLocation>
    <subcellularLocation>
        <location evidence="10">Membrane</location>
        <topology evidence="10">Single-pass type II membrane protein</topology>
    </subcellularLocation>
</comment>
<evidence type="ECO:0000256" key="2">
    <source>
        <dbReference type="ARBA" id="ARBA00022603"/>
    </source>
</evidence>
<comment type="caution">
    <text evidence="11">The sequence shown here is derived from an EMBL/GenBank/DDBJ whole genome shotgun (WGS) entry which is preliminary data.</text>
</comment>
<dbReference type="GO" id="GO:0005802">
    <property type="term" value="C:trans-Golgi network"/>
    <property type="evidence" value="ECO:0007669"/>
    <property type="project" value="TreeGrafter"/>
</dbReference>
<evidence type="ECO:0000256" key="10">
    <source>
        <dbReference type="RuleBase" id="RU366043"/>
    </source>
</evidence>
<evidence type="ECO:0000313" key="12">
    <source>
        <dbReference type="Proteomes" id="UP001187471"/>
    </source>
</evidence>
<keyword evidence="6" id="KW-1133">Transmembrane helix</keyword>
<comment type="similarity">
    <text evidence="1 10">Belongs to the methyltransferase superfamily.</text>
</comment>
<dbReference type="AlphaFoldDB" id="A0AA88RIZ4"/>
<keyword evidence="3 10" id="KW-0808">Transferase</keyword>
<reference evidence="11" key="1">
    <citation type="submission" date="2022-12" db="EMBL/GenBank/DDBJ databases">
        <title>Draft genome assemblies for two species of Escallonia (Escalloniales).</title>
        <authorList>
            <person name="Chanderbali A."/>
            <person name="Dervinis C."/>
            <person name="Anghel I."/>
            <person name="Soltis D."/>
            <person name="Soltis P."/>
            <person name="Zapata F."/>
        </authorList>
    </citation>
    <scope>NUCLEOTIDE SEQUENCE</scope>
    <source>
        <strain evidence="11">UCBG92.1500</strain>
        <tissue evidence="11">Leaf</tissue>
    </source>
</reference>
<organism evidence="11 12">
    <name type="scientific">Escallonia rubra</name>
    <dbReference type="NCBI Taxonomy" id="112253"/>
    <lineage>
        <taxon>Eukaryota</taxon>
        <taxon>Viridiplantae</taxon>
        <taxon>Streptophyta</taxon>
        <taxon>Embryophyta</taxon>
        <taxon>Tracheophyta</taxon>
        <taxon>Spermatophyta</taxon>
        <taxon>Magnoliopsida</taxon>
        <taxon>eudicotyledons</taxon>
        <taxon>Gunneridae</taxon>
        <taxon>Pentapetalae</taxon>
        <taxon>asterids</taxon>
        <taxon>campanulids</taxon>
        <taxon>Escalloniales</taxon>
        <taxon>Escalloniaceae</taxon>
        <taxon>Escallonia</taxon>
    </lineage>
</organism>
<keyword evidence="7" id="KW-0472">Membrane</keyword>
<dbReference type="Pfam" id="PF03141">
    <property type="entry name" value="Methyltransf_29"/>
    <property type="match status" value="2"/>
</dbReference>
<keyword evidence="2 10" id="KW-0489">Methyltransferase</keyword>
<dbReference type="GO" id="GO:0016020">
    <property type="term" value="C:membrane"/>
    <property type="evidence" value="ECO:0007669"/>
    <property type="project" value="UniProtKB-SubCell"/>
</dbReference>
<evidence type="ECO:0000256" key="8">
    <source>
        <dbReference type="ARBA" id="ARBA00023180"/>
    </source>
</evidence>
<keyword evidence="12" id="KW-1185">Reference proteome</keyword>
<gene>
    <name evidence="11" type="ORF">RJ640_007783</name>
</gene>
<dbReference type="PANTHER" id="PTHR10108">
    <property type="entry name" value="SAM-DEPENDENT METHYLTRANSFERASE"/>
    <property type="match status" value="1"/>
</dbReference>
<evidence type="ECO:0000256" key="5">
    <source>
        <dbReference type="ARBA" id="ARBA00022968"/>
    </source>
</evidence>
<dbReference type="EC" id="2.1.1.-" evidence="10"/>
<name>A0AA88RIZ4_9ASTE</name>
<evidence type="ECO:0000256" key="3">
    <source>
        <dbReference type="ARBA" id="ARBA00022679"/>
    </source>
</evidence>
<dbReference type="GO" id="GO:0008168">
    <property type="term" value="F:methyltransferase activity"/>
    <property type="evidence" value="ECO:0007669"/>
    <property type="project" value="UniProtKB-UniRule"/>
</dbReference>
<evidence type="ECO:0000256" key="9">
    <source>
        <dbReference type="ARBA" id="ARBA00060399"/>
    </source>
</evidence>
<dbReference type="SUPFAM" id="SSF53335">
    <property type="entry name" value="S-adenosyl-L-methionine-dependent methyltransferases"/>
    <property type="match status" value="2"/>
</dbReference>
<proteinExistence type="inferred from homology"/>
<evidence type="ECO:0000256" key="1">
    <source>
        <dbReference type="ARBA" id="ARBA00008361"/>
    </source>
</evidence>
<dbReference type="Proteomes" id="UP001187471">
    <property type="component" value="Unassembled WGS sequence"/>
</dbReference>
<keyword evidence="5 10" id="KW-0735">Signal-anchor</keyword>
<dbReference type="Gene3D" id="3.40.50.150">
    <property type="entry name" value="Vaccinia Virus protein VP39"/>
    <property type="match status" value="1"/>
</dbReference>
<dbReference type="GO" id="GO:0005768">
    <property type="term" value="C:endosome"/>
    <property type="evidence" value="ECO:0007669"/>
    <property type="project" value="TreeGrafter"/>
</dbReference>
<protein>
    <recommendedName>
        <fullName evidence="10">Methyltransferase</fullName>
        <ecNumber evidence="10">2.1.1.-</ecNumber>
    </recommendedName>
</protein>
<evidence type="ECO:0000256" key="7">
    <source>
        <dbReference type="ARBA" id="ARBA00023136"/>
    </source>
</evidence>